<reference evidence="2" key="1">
    <citation type="journal article" date="2019" name="Sci. Rep.">
        <title>Draft genome of Tanacetum cinerariifolium, the natural source of mosquito coil.</title>
        <authorList>
            <person name="Yamashiro T."/>
            <person name="Shiraishi A."/>
            <person name="Satake H."/>
            <person name="Nakayama K."/>
        </authorList>
    </citation>
    <scope>NUCLEOTIDE SEQUENCE</scope>
</reference>
<dbReference type="EMBL" id="BKCJ011745853">
    <property type="protein sequence ID" value="GFD49687.1"/>
    <property type="molecule type" value="Genomic_DNA"/>
</dbReference>
<feature type="non-terminal residue" evidence="2">
    <location>
        <position position="1"/>
    </location>
</feature>
<feature type="region of interest" description="Disordered" evidence="1">
    <location>
        <begin position="1"/>
        <end position="38"/>
    </location>
</feature>
<protein>
    <submittedName>
        <fullName evidence="2">Uncharacterized protein</fullName>
    </submittedName>
</protein>
<proteinExistence type="predicted"/>
<evidence type="ECO:0000313" key="2">
    <source>
        <dbReference type="EMBL" id="GFD49687.1"/>
    </source>
</evidence>
<feature type="compositionally biased region" description="Low complexity" evidence="1">
    <location>
        <begin position="8"/>
        <end position="38"/>
    </location>
</feature>
<gene>
    <name evidence="2" type="ORF">Tci_921656</name>
</gene>
<evidence type="ECO:0000256" key="1">
    <source>
        <dbReference type="SAM" id="MobiDB-lite"/>
    </source>
</evidence>
<feature type="non-terminal residue" evidence="2">
    <location>
        <position position="38"/>
    </location>
</feature>
<sequence length="38" mass="3549">SDSGMYPGESAVGEAAAGSGCSSAGKISSSSGIYSGYI</sequence>
<comment type="caution">
    <text evidence="2">The sequence shown here is derived from an EMBL/GenBank/DDBJ whole genome shotgun (WGS) entry which is preliminary data.</text>
</comment>
<dbReference type="AlphaFoldDB" id="A0A699WQF4"/>
<accession>A0A699WQF4</accession>
<name>A0A699WQF4_TANCI</name>
<organism evidence="2">
    <name type="scientific">Tanacetum cinerariifolium</name>
    <name type="common">Dalmatian daisy</name>
    <name type="synonym">Chrysanthemum cinerariifolium</name>
    <dbReference type="NCBI Taxonomy" id="118510"/>
    <lineage>
        <taxon>Eukaryota</taxon>
        <taxon>Viridiplantae</taxon>
        <taxon>Streptophyta</taxon>
        <taxon>Embryophyta</taxon>
        <taxon>Tracheophyta</taxon>
        <taxon>Spermatophyta</taxon>
        <taxon>Magnoliopsida</taxon>
        <taxon>eudicotyledons</taxon>
        <taxon>Gunneridae</taxon>
        <taxon>Pentapetalae</taxon>
        <taxon>asterids</taxon>
        <taxon>campanulids</taxon>
        <taxon>Asterales</taxon>
        <taxon>Asteraceae</taxon>
        <taxon>Asteroideae</taxon>
        <taxon>Anthemideae</taxon>
        <taxon>Anthemidinae</taxon>
        <taxon>Tanacetum</taxon>
    </lineage>
</organism>